<feature type="transmembrane region" description="Helical" evidence="1">
    <location>
        <begin position="142"/>
        <end position="164"/>
    </location>
</feature>
<feature type="transmembrane region" description="Helical" evidence="1">
    <location>
        <begin position="24"/>
        <end position="45"/>
    </location>
</feature>
<organism evidence="3 5">
    <name type="scientific">Superficieibacter electus</name>
    <dbReference type="NCBI Taxonomy" id="2022662"/>
    <lineage>
        <taxon>Bacteria</taxon>
        <taxon>Pseudomonadati</taxon>
        <taxon>Pseudomonadota</taxon>
        <taxon>Gammaproteobacteria</taxon>
        <taxon>Enterobacterales</taxon>
        <taxon>Enterobacteriaceae</taxon>
        <taxon>Superficieibacter</taxon>
    </lineage>
</organism>
<feature type="transmembrane region" description="Helical" evidence="1">
    <location>
        <begin position="98"/>
        <end position="121"/>
    </location>
</feature>
<dbReference type="EMBL" id="PQGE01000006">
    <property type="protein sequence ID" value="POP45610.1"/>
    <property type="molecule type" value="Genomic_DNA"/>
</dbReference>
<dbReference type="OrthoDB" id="9765721at2"/>
<protein>
    <submittedName>
        <fullName evidence="3">DUF898 domain-containing protein</fullName>
    </submittedName>
</protein>
<feature type="transmembrane region" description="Helical" evidence="1">
    <location>
        <begin position="176"/>
        <end position="199"/>
    </location>
</feature>
<feature type="transmembrane region" description="Helical" evidence="1">
    <location>
        <begin position="325"/>
        <end position="349"/>
    </location>
</feature>
<dbReference type="AlphaFoldDB" id="A0A2P5GQB9"/>
<reference evidence="4 5" key="1">
    <citation type="submission" date="2018-01" db="EMBL/GenBank/DDBJ databases">
        <title>Superficieibacter electus gen. nov., sp. nov., an extended-spectrum beta-lactamase possessing member of the Enterobacteriaceae family, isolated from intensive care unit surfaces.</title>
        <authorList>
            <person name="Potter R.F."/>
            <person name="D'Souza A.W."/>
        </authorList>
    </citation>
    <scope>NUCLEOTIDE SEQUENCE [LARGE SCALE GENOMIC DNA]</scope>
    <source>
        <strain evidence="3 5">BP-1</strain>
        <strain evidence="2 4">BP-2</strain>
    </source>
</reference>
<sequence length="401" mass="44684">MNEAIKGTEAHCHPFVFRGDGGKYFLICLVNVLLCLITLGIYLPWALMKCRRYLYSNMEVNGQSFSYGVTGGNIFVSVLVFLVMYIAALMSIAARLPFIGFALIIILFILLPFMFVKGLSYQAMMTSLNGVRFGFSCSMARFWLIVVGLPVAMVIGLVLCVMIIAKLCPADTDTEIIISGIVLALVVVAAIGILNGTLFSKVMSFIWNNISFGVHRFEAKVDTVYCIKYAILAFITLLPFLGVAGYIMSEQIMNDLRDGSLPLYATNDMMDMSEFIEVQRRMITAQVVYYFGIAIATSYLTVSLRNHFMSRLSLDNGRIRFRSTLTYFGMLYRMCALVVISGITGGFAYPLLKIWMLTWQAQNTYVIGDLDALALENSSQETEKGMLATLSRGIMPTLPFL</sequence>
<dbReference type="Proteomes" id="UP000247005">
    <property type="component" value="Unassembled WGS sequence"/>
</dbReference>
<keyword evidence="1" id="KW-1133">Transmembrane helix</keyword>
<feature type="transmembrane region" description="Helical" evidence="1">
    <location>
        <begin position="226"/>
        <end position="248"/>
    </location>
</feature>
<proteinExistence type="predicted"/>
<comment type="caution">
    <text evidence="3">The sequence shown here is derived from an EMBL/GenBank/DDBJ whole genome shotgun (WGS) entry which is preliminary data.</text>
</comment>
<evidence type="ECO:0000313" key="5">
    <source>
        <dbReference type="Proteomes" id="UP000247005"/>
    </source>
</evidence>
<evidence type="ECO:0000313" key="2">
    <source>
        <dbReference type="EMBL" id="POP45610.1"/>
    </source>
</evidence>
<dbReference type="Pfam" id="PF05987">
    <property type="entry name" value="DUF898"/>
    <property type="match status" value="1"/>
</dbReference>
<name>A0A2P5GQB9_9ENTR</name>
<feature type="transmembrane region" description="Helical" evidence="1">
    <location>
        <begin position="287"/>
        <end position="304"/>
    </location>
</feature>
<keyword evidence="4" id="KW-1185">Reference proteome</keyword>
<dbReference type="RefSeq" id="WP_103675699.1">
    <property type="nucleotide sequence ID" value="NZ_PQGD01000008.1"/>
</dbReference>
<evidence type="ECO:0000256" key="1">
    <source>
        <dbReference type="SAM" id="Phobius"/>
    </source>
</evidence>
<dbReference type="InterPro" id="IPR010295">
    <property type="entry name" value="DUF898"/>
</dbReference>
<gene>
    <name evidence="3" type="ORF">CHU32_11675</name>
    <name evidence="2" type="ORF">CHU33_08745</name>
</gene>
<evidence type="ECO:0000313" key="3">
    <source>
        <dbReference type="EMBL" id="POP48771.1"/>
    </source>
</evidence>
<feature type="transmembrane region" description="Helical" evidence="1">
    <location>
        <begin position="65"/>
        <end position="92"/>
    </location>
</feature>
<accession>A0A2P5GQB9</accession>
<dbReference type="EMBL" id="PQGD01000008">
    <property type="protein sequence ID" value="POP48771.1"/>
    <property type="molecule type" value="Genomic_DNA"/>
</dbReference>
<evidence type="ECO:0000313" key="4">
    <source>
        <dbReference type="Proteomes" id="UP000237073"/>
    </source>
</evidence>
<dbReference type="Proteomes" id="UP000237073">
    <property type="component" value="Unassembled WGS sequence"/>
</dbReference>
<keyword evidence="1" id="KW-0812">Transmembrane</keyword>
<keyword evidence="1" id="KW-0472">Membrane</keyword>